<keyword evidence="6" id="KW-1185">Reference proteome</keyword>
<dbReference type="GO" id="GO:0048316">
    <property type="term" value="P:seed development"/>
    <property type="evidence" value="ECO:0007669"/>
    <property type="project" value="UniProtKB-ARBA"/>
</dbReference>
<evidence type="ECO:0008006" key="7">
    <source>
        <dbReference type="Google" id="ProtNLM"/>
    </source>
</evidence>
<feature type="region of interest" description="Disordered" evidence="4">
    <location>
        <begin position="638"/>
        <end position="661"/>
    </location>
</feature>
<protein>
    <recommendedName>
        <fullName evidence="7">Pentacotripeptide-repeat region of PRORP domain-containing protein</fullName>
    </recommendedName>
</protein>
<dbReference type="AlphaFoldDB" id="A0AAU9P6C5"/>
<dbReference type="PROSITE" id="PS51375">
    <property type="entry name" value="PPR"/>
    <property type="match status" value="6"/>
</dbReference>
<feature type="repeat" description="PPR" evidence="2">
    <location>
        <begin position="508"/>
        <end position="538"/>
    </location>
</feature>
<feature type="repeat" description="PPR" evidence="2">
    <location>
        <begin position="473"/>
        <end position="507"/>
    </location>
</feature>
<feature type="repeat" description="PPR" evidence="2">
    <location>
        <begin position="403"/>
        <end position="437"/>
    </location>
</feature>
<feature type="compositionally biased region" description="Basic and acidic residues" evidence="4">
    <location>
        <begin position="652"/>
        <end position="661"/>
    </location>
</feature>
<dbReference type="InterPro" id="IPR019734">
    <property type="entry name" value="TPR_rpt"/>
</dbReference>
<feature type="repeat" description="PPR" evidence="2">
    <location>
        <begin position="363"/>
        <end position="397"/>
    </location>
</feature>
<feature type="repeat" description="PPR" evidence="2">
    <location>
        <begin position="254"/>
        <end position="288"/>
    </location>
</feature>
<dbReference type="NCBIfam" id="TIGR00756">
    <property type="entry name" value="PPR"/>
    <property type="match status" value="6"/>
</dbReference>
<dbReference type="InterPro" id="IPR052308">
    <property type="entry name" value="PPR_domain-containing"/>
</dbReference>
<dbReference type="InterPro" id="IPR011990">
    <property type="entry name" value="TPR-like_helical_dom_sf"/>
</dbReference>
<organism evidence="5 6">
    <name type="scientific">Lactuca virosa</name>
    <dbReference type="NCBI Taxonomy" id="75947"/>
    <lineage>
        <taxon>Eukaryota</taxon>
        <taxon>Viridiplantae</taxon>
        <taxon>Streptophyta</taxon>
        <taxon>Embryophyta</taxon>
        <taxon>Tracheophyta</taxon>
        <taxon>Spermatophyta</taxon>
        <taxon>Magnoliopsida</taxon>
        <taxon>eudicotyledons</taxon>
        <taxon>Gunneridae</taxon>
        <taxon>Pentapetalae</taxon>
        <taxon>asterids</taxon>
        <taxon>campanulids</taxon>
        <taxon>Asterales</taxon>
        <taxon>Asteraceae</taxon>
        <taxon>Cichorioideae</taxon>
        <taxon>Cichorieae</taxon>
        <taxon>Lactucinae</taxon>
        <taxon>Lactuca</taxon>
    </lineage>
</organism>
<dbReference type="Pfam" id="PF01535">
    <property type="entry name" value="PPR"/>
    <property type="match status" value="4"/>
</dbReference>
<keyword evidence="3" id="KW-0175">Coiled coil</keyword>
<feature type="repeat" description="PPR" evidence="2">
    <location>
        <begin position="438"/>
        <end position="472"/>
    </location>
</feature>
<proteinExistence type="predicted"/>
<dbReference type="Pfam" id="PF13041">
    <property type="entry name" value="PPR_2"/>
    <property type="match status" value="2"/>
</dbReference>
<evidence type="ECO:0000256" key="2">
    <source>
        <dbReference type="PROSITE-ProRule" id="PRU00708"/>
    </source>
</evidence>
<gene>
    <name evidence="5" type="ORF">LVIROSA_LOCUS31241</name>
</gene>
<dbReference type="InterPro" id="IPR002885">
    <property type="entry name" value="PPR_rpt"/>
</dbReference>
<dbReference type="PANTHER" id="PTHR47937:SF5">
    <property type="entry name" value="PENTATRICOPEPTIDE REPEAT-CONTAINING PROTEIN"/>
    <property type="match status" value="1"/>
</dbReference>
<comment type="caution">
    <text evidence="5">The sequence shown here is derived from an EMBL/GenBank/DDBJ whole genome shotgun (WGS) entry which is preliminary data.</text>
</comment>
<evidence type="ECO:0000256" key="3">
    <source>
        <dbReference type="SAM" id="Coils"/>
    </source>
</evidence>
<accession>A0AAU9P6C5</accession>
<feature type="coiled-coil region" evidence="3">
    <location>
        <begin position="591"/>
        <end position="623"/>
    </location>
</feature>
<dbReference type="Proteomes" id="UP001157418">
    <property type="component" value="Unassembled WGS sequence"/>
</dbReference>
<evidence type="ECO:0000256" key="1">
    <source>
        <dbReference type="ARBA" id="ARBA00022737"/>
    </source>
</evidence>
<feature type="region of interest" description="Disordered" evidence="4">
    <location>
        <begin position="93"/>
        <end position="139"/>
    </location>
</feature>
<keyword evidence="1" id="KW-0677">Repeat</keyword>
<evidence type="ECO:0000256" key="4">
    <source>
        <dbReference type="SAM" id="MobiDB-lite"/>
    </source>
</evidence>
<name>A0AAU9P6C5_9ASTR</name>
<dbReference type="EMBL" id="CAKMRJ010005523">
    <property type="protein sequence ID" value="CAH1445483.1"/>
    <property type="molecule type" value="Genomic_DNA"/>
</dbReference>
<evidence type="ECO:0000313" key="5">
    <source>
        <dbReference type="EMBL" id="CAH1445483.1"/>
    </source>
</evidence>
<evidence type="ECO:0000313" key="6">
    <source>
        <dbReference type="Proteomes" id="UP001157418"/>
    </source>
</evidence>
<dbReference type="SUPFAM" id="SSF81901">
    <property type="entry name" value="HCP-like"/>
    <property type="match status" value="1"/>
</dbReference>
<sequence length="682" mass="78034">MQNVQVHQFQYNKAHTQIHNNPVQYTLPLSSPPLHHLLKPSSRTLNQFLSRLKQMALSKPAFLNHLKLLVRTHHHPIRPAVISLRHLSFATPEDAAAERRRRKRRLRIEPPLNALRSNTQSQPRPTPTPNQNPNAPKIPEHVSVLTGKRLELHNRILKLIRENDLQEAVLLTRHSVYSNCKPTIFTCNAVMNACLRQSKYADLLNLHRFITQAAIAANIVSYNLIINTYMDCRKIDTALEHYKQLIDNAPFEPNTTTFRIIVKGLVDNDKLEKALEIKDDMLSKGFEADPTVYYHLMTGQAKNENPDGIFNLYEELKEKLGGFVHDGVVYGSVTKAYFLKGMEKEAMECYEEALREESKIRMSAMAYNSLLDALSKNGKFDIALKLFDRMLQEHNPPILLRVNLGSYNLMVDGYCAEKRFDEAINTFNQMGKTRCHPDTLSFNNLIEQLCNNGMLAKAEELYNTMNEKQVTPDEYTFVVLMDTCFQENRPDDAAAYFKTMIESKLRPNLTVYNRLMDGLIKVGKVDEAKSFFDMMVPKLKMDDESYKFIMKALFDIKKHDEVLEMIGRMLREEPLEFSDELQVFVREELKKEDREDDLVKLMADIEREKAEVAAKEAEEAEKAKASVTSVYSNFLPLKLKGDGENGNGGNDGGERVVDGEVKVKVKVEEEEEDDVSGEKASA</sequence>
<dbReference type="Gene3D" id="1.25.40.10">
    <property type="entry name" value="Tetratricopeptide repeat domain"/>
    <property type="match status" value="3"/>
</dbReference>
<dbReference type="SMART" id="SM00028">
    <property type="entry name" value="TPR"/>
    <property type="match status" value="3"/>
</dbReference>
<dbReference type="PANTHER" id="PTHR47937">
    <property type="entry name" value="PLASTID TRANSCRIPTIONALLY ACTIVE CHROMOSOME 2-LIKE PROTEIN"/>
    <property type="match status" value="1"/>
</dbReference>
<reference evidence="5 6" key="1">
    <citation type="submission" date="2022-01" db="EMBL/GenBank/DDBJ databases">
        <authorList>
            <person name="Xiong W."/>
            <person name="Schranz E."/>
        </authorList>
    </citation>
    <scope>NUCLEOTIDE SEQUENCE [LARGE SCALE GENOMIC DNA]</scope>
</reference>
<dbReference type="FunFam" id="1.25.40.10:FF:000922">
    <property type="entry name" value="Pentatricopeptide repeat-containing protein"/>
    <property type="match status" value="1"/>
</dbReference>